<proteinExistence type="predicted"/>
<name>A0A974PJG3_9BACL</name>
<dbReference type="InterPro" id="IPR046025">
    <property type="entry name" value="DUF5983"/>
</dbReference>
<feature type="domain" description="DUF5983" evidence="1">
    <location>
        <begin position="5"/>
        <end position="91"/>
    </location>
</feature>
<dbReference type="EMBL" id="CP068596">
    <property type="protein sequence ID" value="QQZ64596.1"/>
    <property type="molecule type" value="Genomic_DNA"/>
</dbReference>
<accession>A0A974PJG3</accession>
<keyword evidence="2" id="KW-0614">Plasmid</keyword>
<organism evidence="2 3">
    <name type="scientific">Paenibacillus sonchi</name>
    <dbReference type="NCBI Taxonomy" id="373687"/>
    <lineage>
        <taxon>Bacteria</taxon>
        <taxon>Bacillati</taxon>
        <taxon>Bacillota</taxon>
        <taxon>Bacilli</taxon>
        <taxon>Bacillales</taxon>
        <taxon>Paenibacillaceae</taxon>
        <taxon>Paenibacillus</taxon>
        <taxon>Paenibacillus sonchi group</taxon>
    </lineage>
</organism>
<dbReference type="KEGG" id="pson:JI735_33645"/>
<gene>
    <name evidence="2" type="ORF">JI735_33645</name>
</gene>
<sequence length="93" mass="10528">MIVAMLTASDSHITADAKEWMDKDDCNDLKFFEKSIFGWFIMVPKDLRSVEGLKNVPESLHRVVNHAARLGCSWVMLDCDGPVIEGLPIYDED</sequence>
<dbReference type="Pfam" id="PF19419">
    <property type="entry name" value="DUF5983"/>
    <property type="match status" value="1"/>
</dbReference>
<dbReference type="RefSeq" id="WP_039832892.1">
    <property type="nucleotide sequence ID" value="NZ_CP068596.1"/>
</dbReference>
<dbReference type="AlphaFoldDB" id="A0A974PJG3"/>
<evidence type="ECO:0000313" key="3">
    <source>
        <dbReference type="Proteomes" id="UP000595841"/>
    </source>
</evidence>
<keyword evidence="3" id="KW-1185">Reference proteome</keyword>
<dbReference type="Proteomes" id="UP000595841">
    <property type="component" value="Plasmid unnamed1"/>
</dbReference>
<evidence type="ECO:0000313" key="2">
    <source>
        <dbReference type="EMBL" id="QQZ64596.1"/>
    </source>
</evidence>
<evidence type="ECO:0000259" key="1">
    <source>
        <dbReference type="Pfam" id="PF19419"/>
    </source>
</evidence>
<reference evidence="2 3" key="1">
    <citation type="submission" date="2021-01" db="EMBL/GenBank/DDBJ databases">
        <title>Whole genome sequence of Paenibacillus sonchi LMG 24727 for comparative genomics.</title>
        <authorList>
            <person name="Lee G."/>
            <person name="Kim M.-J."/>
            <person name="Lim K."/>
            <person name="Shin J.-H."/>
        </authorList>
    </citation>
    <scope>NUCLEOTIDE SEQUENCE [LARGE SCALE GENOMIC DNA]</scope>
    <source>
        <strain evidence="2 3">LMG 24727</strain>
        <plasmid evidence="2 3">unnamed1</plasmid>
    </source>
</reference>
<protein>
    <recommendedName>
        <fullName evidence="1">DUF5983 domain-containing protein</fullName>
    </recommendedName>
</protein>
<geneLocation type="plasmid" evidence="2 3">
    <name>unnamed1</name>
</geneLocation>